<evidence type="ECO:0000256" key="1">
    <source>
        <dbReference type="ARBA" id="ARBA00001974"/>
    </source>
</evidence>
<gene>
    <name evidence="7" type="ORF">PODANS_2_4770</name>
</gene>
<evidence type="ECO:0000256" key="3">
    <source>
        <dbReference type="ARBA" id="ARBA00022630"/>
    </source>
</evidence>
<dbReference type="Gene3D" id="3.30.465.10">
    <property type="match status" value="1"/>
</dbReference>
<dbReference type="Gene3D" id="3.40.462.20">
    <property type="match status" value="1"/>
</dbReference>
<feature type="domain" description="FAD-binding PCMH-type" evidence="6">
    <location>
        <begin position="191"/>
        <end position="370"/>
    </location>
</feature>
<keyword evidence="5" id="KW-0560">Oxidoreductase</keyword>
<evidence type="ECO:0000256" key="2">
    <source>
        <dbReference type="ARBA" id="ARBA00005466"/>
    </source>
</evidence>
<dbReference type="GO" id="GO:0071949">
    <property type="term" value="F:FAD binding"/>
    <property type="evidence" value="ECO:0007669"/>
    <property type="project" value="InterPro"/>
</dbReference>
<organism evidence="7">
    <name type="scientific">Podospora anserina (strain S / ATCC MYA-4624 / DSM 980 / FGSC 10383)</name>
    <name type="common">Pleurage anserina</name>
    <dbReference type="NCBI Taxonomy" id="515849"/>
    <lineage>
        <taxon>Eukaryota</taxon>
        <taxon>Fungi</taxon>
        <taxon>Dikarya</taxon>
        <taxon>Ascomycota</taxon>
        <taxon>Pezizomycotina</taxon>
        <taxon>Sordariomycetes</taxon>
        <taxon>Sordariomycetidae</taxon>
        <taxon>Sordariales</taxon>
        <taxon>Podosporaceae</taxon>
        <taxon>Podospora</taxon>
        <taxon>Podospora anserina</taxon>
    </lineage>
</organism>
<keyword evidence="3" id="KW-0285">Flavoprotein</keyword>
<dbReference type="KEGG" id="pan:PODANSg8277"/>
<evidence type="ECO:0000313" key="7">
    <source>
        <dbReference type="EMBL" id="CAP73060.1"/>
    </source>
</evidence>
<proteinExistence type="inferred from homology"/>
<dbReference type="SUPFAM" id="SSF56176">
    <property type="entry name" value="FAD-binding/transporter-associated domain-like"/>
    <property type="match status" value="1"/>
</dbReference>
<dbReference type="RefSeq" id="XP_001911235.1">
    <property type="nucleotide sequence ID" value="XM_001911200.1"/>
</dbReference>
<evidence type="ECO:0000256" key="5">
    <source>
        <dbReference type="ARBA" id="ARBA00023002"/>
    </source>
</evidence>
<dbReference type="PANTHER" id="PTHR42973:SF39">
    <property type="entry name" value="FAD-BINDING PCMH-TYPE DOMAIN-CONTAINING PROTEIN"/>
    <property type="match status" value="1"/>
</dbReference>
<evidence type="ECO:0000259" key="6">
    <source>
        <dbReference type="PROSITE" id="PS51387"/>
    </source>
</evidence>
<dbReference type="InterPro" id="IPR036318">
    <property type="entry name" value="FAD-bd_PCMH-like_sf"/>
</dbReference>
<dbReference type="VEuPathDB" id="FungiDB:PODANS_2_4770"/>
<accession>B2B5I5</accession>
<dbReference type="EMBL" id="CU640366">
    <property type="protein sequence ID" value="CAP73060.1"/>
    <property type="molecule type" value="Genomic_DNA"/>
</dbReference>
<dbReference type="InterPro" id="IPR006094">
    <property type="entry name" value="Oxid_FAD_bind_N"/>
</dbReference>
<dbReference type="AlphaFoldDB" id="B2B5I5"/>
<dbReference type="GeneID" id="6195625"/>
<sequence length="603" mass="67705">DSSSTKREGRWESQKKLALRIAQITTKLLPEGEGVALRFIDQDVGANNSSNLDLRSLGGILNSMSPNGDTAIGINLRSKILQPLVYDKLATKTLKRPLLVSIITEGDPSGEDKDELANAIVECGNRLVEARYPRDSKWKCYPGSCLTDRTNDSNSRMEEAIQALEKQQITVFRPASPEYRHAIASSNLLRRFSRPACVVRPKSATEVQAVISQAREKKLKVTVKCNGHSYAGHSTAVEGISLDLRDMKNASLDMDSKIVTMDAGCRWGMVYETLVIGKHDGFIINGGRCPTVGVSGFILGGGLGPFTRSFGMGCDTLVEAKVVTADGRLITVRETSKKGSPEERLFWALQGAGAACFGVVVRMKLRVRKLSSLNGFVVAGRYQWFPTGGITYDVVKVMNAFYLTNWPDKMTIDSTWICDLRQSNKGGVRFNISFNGSKSEYDRTIEKLLQSTRYLYETLASQWLEEMERAYPQNKTYELYSSFVFGNDDKGTIEKVSDTIIRLMLMASFRKEFDGEQVNFLVIWIHSGGKATKRKPTDSAFFWRKAVCHAYVTIEWVDKWMELDMRRFLARVKKELRTLSYNGTAAFINFPDRDFPTKFHERA</sequence>
<dbReference type="PROSITE" id="PS51387">
    <property type="entry name" value="FAD_PCMH"/>
    <property type="match status" value="1"/>
</dbReference>
<protein>
    <submittedName>
        <fullName evidence="7">Podospora anserina S mat+ genomic DNA chromosome 2, supercontig 2</fullName>
    </submittedName>
</protein>
<name>B2B5I5_PODAN</name>
<comment type="cofactor">
    <cofactor evidence="1">
        <name>FAD</name>
        <dbReference type="ChEBI" id="CHEBI:57692"/>
    </cofactor>
</comment>
<dbReference type="OrthoDB" id="407275at2759"/>
<dbReference type="InterPro" id="IPR050416">
    <property type="entry name" value="FAD-linked_Oxidoreductase"/>
</dbReference>
<dbReference type="HOGENOM" id="CLU_453143_0_0_1"/>
<feature type="non-terminal residue" evidence="7">
    <location>
        <position position="1"/>
    </location>
</feature>
<dbReference type="PANTHER" id="PTHR42973">
    <property type="entry name" value="BINDING OXIDOREDUCTASE, PUTATIVE (AFU_ORTHOLOGUE AFUA_1G17690)-RELATED"/>
    <property type="match status" value="1"/>
</dbReference>
<dbReference type="GO" id="GO:0016491">
    <property type="term" value="F:oxidoreductase activity"/>
    <property type="evidence" value="ECO:0007669"/>
    <property type="project" value="UniProtKB-KW"/>
</dbReference>
<dbReference type="InterPro" id="IPR016169">
    <property type="entry name" value="FAD-bd_PCMH_sub2"/>
</dbReference>
<dbReference type="Pfam" id="PF01565">
    <property type="entry name" value="FAD_binding_4"/>
    <property type="match status" value="1"/>
</dbReference>
<comment type="similarity">
    <text evidence="2">Belongs to the oxygen-dependent FAD-linked oxidoreductase family.</text>
</comment>
<dbReference type="InterPro" id="IPR016166">
    <property type="entry name" value="FAD-bd_PCMH"/>
</dbReference>
<keyword evidence="4" id="KW-0274">FAD</keyword>
<reference evidence="7" key="2">
    <citation type="submission" date="2008-07" db="EMBL/GenBank/DDBJ databases">
        <authorList>
            <person name="Genoscope - CEA"/>
        </authorList>
    </citation>
    <scope>NUCLEOTIDE SEQUENCE</scope>
    <source>
        <strain evidence="7">S mat+</strain>
    </source>
</reference>
<reference evidence="7" key="1">
    <citation type="journal article" date="2008" name="Genome Biol.">
        <title>The genome sequence of the model ascomycete fungus Podospora anserina.</title>
        <authorList>
            <person name="Espagne E."/>
            <person name="Lespinet O."/>
            <person name="Malagnac F."/>
            <person name="Da Silva C."/>
            <person name="Jaillon O."/>
            <person name="Porcel B.M."/>
            <person name="Couloux A."/>
            <person name="Aury J.-M."/>
            <person name="Segurens B."/>
            <person name="Poulain J."/>
            <person name="Anthouard V."/>
            <person name="Grossetete S."/>
            <person name="Khalili H."/>
            <person name="Coppin E."/>
            <person name="Dequard-Chablat M."/>
            <person name="Picard M."/>
            <person name="Contamine V."/>
            <person name="Arnaise S."/>
            <person name="Bourdais A."/>
            <person name="Berteaux-Lecellier V."/>
            <person name="Gautheret D."/>
            <person name="de Vries R.P."/>
            <person name="Battaglia E."/>
            <person name="Coutinho P.M."/>
            <person name="Danchin E.G.J."/>
            <person name="Henrissat B."/>
            <person name="El Khoury R."/>
            <person name="Sainsard-Chanet A."/>
            <person name="Boivin A."/>
            <person name="Pinan-Lucarre B."/>
            <person name="Sellem C.H."/>
            <person name="Debuchy R."/>
            <person name="Wincker P."/>
            <person name="Weissenbach J."/>
            <person name="Silar P."/>
        </authorList>
    </citation>
    <scope>NUCLEOTIDE SEQUENCE [LARGE SCALE GENOMIC DNA]</scope>
    <source>
        <strain evidence="7">S mat+</strain>
    </source>
</reference>
<evidence type="ECO:0000256" key="4">
    <source>
        <dbReference type="ARBA" id="ARBA00022827"/>
    </source>
</evidence>